<comment type="caution">
    <text evidence="2">The sequence shown here is derived from an EMBL/GenBank/DDBJ whole genome shotgun (WGS) entry which is preliminary data.</text>
</comment>
<evidence type="ECO:0000313" key="2">
    <source>
        <dbReference type="EMBL" id="KAK3049816.1"/>
    </source>
</evidence>
<dbReference type="AlphaFoldDB" id="A0AAJ0G9P4"/>
<name>A0AAJ0G9P4_9PEZI</name>
<dbReference type="EMBL" id="JAWDJX010000037">
    <property type="protein sequence ID" value="KAK3049816.1"/>
    <property type="molecule type" value="Genomic_DNA"/>
</dbReference>
<evidence type="ECO:0000313" key="3">
    <source>
        <dbReference type="Proteomes" id="UP001271007"/>
    </source>
</evidence>
<dbReference type="Proteomes" id="UP001271007">
    <property type="component" value="Unassembled WGS sequence"/>
</dbReference>
<keyword evidence="3" id="KW-1185">Reference proteome</keyword>
<accession>A0AAJ0G9P4</accession>
<evidence type="ECO:0000256" key="1">
    <source>
        <dbReference type="SAM" id="Phobius"/>
    </source>
</evidence>
<keyword evidence="1" id="KW-0472">Membrane</keyword>
<proteinExistence type="predicted"/>
<feature type="transmembrane region" description="Helical" evidence="1">
    <location>
        <begin position="21"/>
        <end position="39"/>
    </location>
</feature>
<protein>
    <submittedName>
        <fullName evidence="2">Uncharacterized protein</fullName>
    </submittedName>
</protein>
<organism evidence="2 3">
    <name type="scientific">Extremus antarcticus</name>
    <dbReference type="NCBI Taxonomy" id="702011"/>
    <lineage>
        <taxon>Eukaryota</taxon>
        <taxon>Fungi</taxon>
        <taxon>Dikarya</taxon>
        <taxon>Ascomycota</taxon>
        <taxon>Pezizomycotina</taxon>
        <taxon>Dothideomycetes</taxon>
        <taxon>Dothideomycetidae</taxon>
        <taxon>Mycosphaerellales</taxon>
        <taxon>Extremaceae</taxon>
        <taxon>Extremus</taxon>
    </lineage>
</organism>
<sequence>MRHLDQPVTYCGEEQAYQRRLLSLLTTVLSPATLILWFANAVVDESVAARGGTVCLTIYVLITTYVDNPNATVTSGIWFQRWPSYLTSGVRPTCEPANLPVNTQFFTNQSGLTWTLTSIFNNDDGSSALPSMPYLSNHFQACVIREIRMEYDSTPEQDVIVQQNSAWDIELRSFVTCSILGPSGYTHFNATASFNSLMPYAVPGQSSFVARDATGRSSMYWSEALLSSYWVLAVKEIWTVSAQMWQKYNIKFGKGVVTLYQSTDQTDITELDFFDMQFDFLQKEPQGYGYTGILNSLEFYLKANNNTSIPHIWSSVDKLAKAMYSATLADLGQLHMPPQSSLVVDPTVLQNFTADFNDTMQYTIPLGAPF</sequence>
<gene>
    <name evidence="2" type="ORF">LTR09_008992</name>
</gene>
<reference evidence="2" key="1">
    <citation type="submission" date="2023-04" db="EMBL/GenBank/DDBJ databases">
        <title>Black Yeasts Isolated from many extreme environments.</title>
        <authorList>
            <person name="Coleine C."/>
            <person name="Stajich J.E."/>
            <person name="Selbmann L."/>
        </authorList>
    </citation>
    <scope>NUCLEOTIDE SEQUENCE</scope>
    <source>
        <strain evidence="2">CCFEE 5312</strain>
    </source>
</reference>
<keyword evidence="1" id="KW-1133">Transmembrane helix</keyword>
<keyword evidence="1" id="KW-0812">Transmembrane</keyword>